<feature type="domain" description="CCL2-like lectin" evidence="1">
    <location>
        <begin position="7"/>
        <end position="132"/>
    </location>
</feature>
<protein>
    <recommendedName>
        <fullName evidence="1">CCL2-like lectin domain-containing protein</fullName>
    </recommendedName>
</protein>
<sequence>MSSPSEGTYIIINHVLDSNEDELAITFNGPSKPITVTPLEDDDRNQTWVVAYRDHGMYHIRPQADQSLEAGWGKNASIITKPKGDYVWKFTKDGDRYYIIDTDDTVNWGIEKAEGGTMIVGGKKATNDKNRWELFPVNVRVDDQHSRQGKN</sequence>
<evidence type="ECO:0000313" key="2">
    <source>
        <dbReference type="EMBL" id="KAJ3487015.1"/>
    </source>
</evidence>
<evidence type="ECO:0000313" key="3">
    <source>
        <dbReference type="Proteomes" id="UP001212997"/>
    </source>
</evidence>
<keyword evidence="3" id="KW-1185">Reference proteome</keyword>
<dbReference type="Pfam" id="PF21595">
    <property type="entry name" value="CCL2-like"/>
    <property type="match status" value="1"/>
</dbReference>
<dbReference type="Gene3D" id="2.80.10.50">
    <property type="match status" value="1"/>
</dbReference>
<dbReference type="SUPFAM" id="SSF50370">
    <property type="entry name" value="Ricin B-like lectins"/>
    <property type="match status" value="1"/>
</dbReference>
<evidence type="ECO:0000259" key="1">
    <source>
        <dbReference type="Pfam" id="PF21595"/>
    </source>
</evidence>
<dbReference type="AlphaFoldDB" id="A0AAD5V7L4"/>
<accession>A0AAD5V7L4</accession>
<name>A0AAD5V7L4_9APHY</name>
<dbReference type="InterPro" id="IPR048746">
    <property type="entry name" value="CCL2-like_lectin"/>
</dbReference>
<reference evidence="2" key="1">
    <citation type="submission" date="2022-07" db="EMBL/GenBank/DDBJ databases">
        <title>Genome Sequence of Physisporinus lineatus.</title>
        <authorList>
            <person name="Buettner E."/>
        </authorList>
    </citation>
    <scope>NUCLEOTIDE SEQUENCE</scope>
    <source>
        <strain evidence="2">VT162</strain>
    </source>
</reference>
<proteinExistence type="predicted"/>
<dbReference type="EMBL" id="JANAWD010000104">
    <property type="protein sequence ID" value="KAJ3487015.1"/>
    <property type="molecule type" value="Genomic_DNA"/>
</dbReference>
<dbReference type="InterPro" id="IPR035992">
    <property type="entry name" value="Ricin_B-like_lectins"/>
</dbReference>
<organism evidence="2 3">
    <name type="scientific">Meripilus lineatus</name>
    <dbReference type="NCBI Taxonomy" id="2056292"/>
    <lineage>
        <taxon>Eukaryota</taxon>
        <taxon>Fungi</taxon>
        <taxon>Dikarya</taxon>
        <taxon>Basidiomycota</taxon>
        <taxon>Agaricomycotina</taxon>
        <taxon>Agaricomycetes</taxon>
        <taxon>Polyporales</taxon>
        <taxon>Meripilaceae</taxon>
        <taxon>Meripilus</taxon>
    </lineage>
</organism>
<comment type="caution">
    <text evidence="2">The sequence shown here is derived from an EMBL/GenBank/DDBJ whole genome shotgun (WGS) entry which is preliminary data.</text>
</comment>
<gene>
    <name evidence="2" type="ORF">NLI96_g3818</name>
</gene>
<dbReference type="Proteomes" id="UP001212997">
    <property type="component" value="Unassembled WGS sequence"/>
</dbReference>